<reference evidence="9 10" key="1">
    <citation type="submission" date="2014-04" db="EMBL/GenBank/DDBJ databases">
        <title>Genome assembly of Hyalangium minutum DSM 14724.</title>
        <authorList>
            <person name="Sharma G."/>
            <person name="Subramanian S."/>
        </authorList>
    </citation>
    <scope>NUCLEOTIDE SEQUENCE [LARGE SCALE GENOMIC DNA]</scope>
    <source>
        <strain evidence="9 10">DSM 14724</strain>
    </source>
</reference>
<dbReference type="InterPro" id="IPR026392">
    <property type="entry name" value="Exo/Archaeosortase_dom"/>
</dbReference>
<dbReference type="GO" id="GO:0006508">
    <property type="term" value="P:proteolysis"/>
    <property type="evidence" value="ECO:0007669"/>
    <property type="project" value="UniProtKB-KW"/>
</dbReference>
<proteinExistence type="predicted"/>
<protein>
    <recommendedName>
        <fullName evidence="11">Eight transmembrane protein EpsH</fullName>
    </recommendedName>
</protein>
<accession>A0A085WWJ8</accession>
<dbReference type="RefSeq" id="WP_240486472.1">
    <property type="nucleotide sequence ID" value="NZ_JMCB01000001.1"/>
</dbReference>
<comment type="subcellular location">
    <subcellularLocation>
        <location evidence="1">Cell membrane</location>
        <topology evidence="1">Multi-pass membrane protein</topology>
    </subcellularLocation>
</comment>
<dbReference type="EMBL" id="JMCB01000001">
    <property type="protein sequence ID" value="KFE72061.1"/>
    <property type="molecule type" value="Genomic_DNA"/>
</dbReference>
<dbReference type="GO" id="GO:0008233">
    <property type="term" value="F:peptidase activity"/>
    <property type="evidence" value="ECO:0007669"/>
    <property type="project" value="UniProtKB-KW"/>
</dbReference>
<keyword evidence="10" id="KW-1185">Reference proteome</keyword>
<evidence type="ECO:0000256" key="5">
    <source>
        <dbReference type="ARBA" id="ARBA00022801"/>
    </source>
</evidence>
<feature type="transmembrane region" description="Helical" evidence="8">
    <location>
        <begin position="105"/>
        <end position="124"/>
    </location>
</feature>
<feature type="transmembrane region" description="Helical" evidence="8">
    <location>
        <begin position="195"/>
        <end position="214"/>
    </location>
</feature>
<evidence type="ECO:0000256" key="8">
    <source>
        <dbReference type="SAM" id="Phobius"/>
    </source>
</evidence>
<dbReference type="Proteomes" id="UP000028725">
    <property type="component" value="Unassembled WGS sequence"/>
</dbReference>
<sequence>MMRRSYLLLGVQFLAGWEAWSWYARRVQDGSDEPWGLLALLALVLLLPRGARHPLPERDVWRLAAVNVAVAVSHSWLPPLVRAAVCLLCVTAIVSRMTEGRAFHLGTWLLALLALPVLSSVQFYLGYPLRLAAAALAVPMLRGMGLPAVREGASLAIGSDVILVDAPCSGARMLWVGLFLVVMLACLLRLGAGRTLWVCVLGVGVILFGNALRVSALTLVERGRILGPSWLHEGVGVASFLPVCLLIAAICLWQRERQRAVAVHG</sequence>
<comment type="caution">
    <text evidence="9">The sequence shown here is derived from an EMBL/GenBank/DDBJ whole genome shotgun (WGS) entry which is preliminary data.</text>
</comment>
<keyword evidence="4 8" id="KW-0812">Transmembrane</keyword>
<evidence type="ECO:0000256" key="7">
    <source>
        <dbReference type="ARBA" id="ARBA00023136"/>
    </source>
</evidence>
<keyword evidence="5" id="KW-0378">Hydrolase</keyword>
<evidence type="ECO:0000256" key="2">
    <source>
        <dbReference type="ARBA" id="ARBA00022475"/>
    </source>
</evidence>
<evidence type="ECO:0000256" key="3">
    <source>
        <dbReference type="ARBA" id="ARBA00022670"/>
    </source>
</evidence>
<evidence type="ECO:0000313" key="10">
    <source>
        <dbReference type="Proteomes" id="UP000028725"/>
    </source>
</evidence>
<evidence type="ECO:0008006" key="11">
    <source>
        <dbReference type="Google" id="ProtNLM"/>
    </source>
</evidence>
<dbReference type="AlphaFoldDB" id="A0A085WWJ8"/>
<name>A0A085WWJ8_9BACT</name>
<gene>
    <name evidence="9" type="ORF">DB31_0322</name>
</gene>
<keyword evidence="3" id="KW-0645">Protease</keyword>
<organism evidence="9 10">
    <name type="scientific">Hyalangium minutum</name>
    <dbReference type="NCBI Taxonomy" id="394096"/>
    <lineage>
        <taxon>Bacteria</taxon>
        <taxon>Pseudomonadati</taxon>
        <taxon>Myxococcota</taxon>
        <taxon>Myxococcia</taxon>
        <taxon>Myxococcales</taxon>
        <taxon>Cystobacterineae</taxon>
        <taxon>Archangiaceae</taxon>
        <taxon>Hyalangium</taxon>
    </lineage>
</organism>
<feature type="transmembrane region" description="Helical" evidence="8">
    <location>
        <begin position="234"/>
        <end position="253"/>
    </location>
</feature>
<dbReference type="GO" id="GO:0005886">
    <property type="term" value="C:plasma membrane"/>
    <property type="evidence" value="ECO:0007669"/>
    <property type="project" value="UniProtKB-SubCell"/>
</dbReference>
<dbReference type="InterPro" id="IPR019127">
    <property type="entry name" value="Exosortase"/>
</dbReference>
<evidence type="ECO:0000256" key="6">
    <source>
        <dbReference type="ARBA" id="ARBA00022989"/>
    </source>
</evidence>
<keyword evidence="7 8" id="KW-0472">Membrane</keyword>
<feature type="transmembrane region" description="Helical" evidence="8">
    <location>
        <begin position="169"/>
        <end position="188"/>
    </location>
</feature>
<dbReference type="Pfam" id="PF09721">
    <property type="entry name" value="Exosortase_EpsH"/>
    <property type="match status" value="1"/>
</dbReference>
<keyword evidence="2" id="KW-1003">Cell membrane</keyword>
<dbReference type="NCBIfam" id="TIGR04178">
    <property type="entry name" value="exo_archaeo"/>
    <property type="match status" value="1"/>
</dbReference>
<evidence type="ECO:0000256" key="4">
    <source>
        <dbReference type="ARBA" id="ARBA00022692"/>
    </source>
</evidence>
<evidence type="ECO:0000256" key="1">
    <source>
        <dbReference type="ARBA" id="ARBA00004651"/>
    </source>
</evidence>
<keyword evidence="6 8" id="KW-1133">Transmembrane helix</keyword>
<evidence type="ECO:0000313" key="9">
    <source>
        <dbReference type="EMBL" id="KFE72061.1"/>
    </source>
</evidence>
<dbReference type="STRING" id="394096.DB31_0322"/>